<dbReference type="Proteomes" id="UP000276133">
    <property type="component" value="Unassembled WGS sequence"/>
</dbReference>
<dbReference type="EMBL" id="REGN01001324">
    <property type="protein sequence ID" value="RNA35436.1"/>
    <property type="molecule type" value="Genomic_DNA"/>
</dbReference>
<sequence length="71" mass="8713">MQNLRDFQRELSKFFLCCKTKTLAYGKENKFMIIFKKYTQSSLWRDFIYEPNKKKNILITLFIPILPMRLK</sequence>
<keyword evidence="2" id="KW-1185">Reference proteome</keyword>
<gene>
    <name evidence="1" type="ORF">BpHYR1_013532</name>
</gene>
<evidence type="ECO:0000313" key="1">
    <source>
        <dbReference type="EMBL" id="RNA35436.1"/>
    </source>
</evidence>
<comment type="caution">
    <text evidence="1">The sequence shown here is derived from an EMBL/GenBank/DDBJ whole genome shotgun (WGS) entry which is preliminary data.</text>
</comment>
<protein>
    <submittedName>
        <fullName evidence="1">Uncharacterized protein</fullName>
    </submittedName>
</protein>
<organism evidence="1 2">
    <name type="scientific">Brachionus plicatilis</name>
    <name type="common">Marine rotifer</name>
    <name type="synonym">Brachionus muelleri</name>
    <dbReference type="NCBI Taxonomy" id="10195"/>
    <lineage>
        <taxon>Eukaryota</taxon>
        <taxon>Metazoa</taxon>
        <taxon>Spiralia</taxon>
        <taxon>Gnathifera</taxon>
        <taxon>Rotifera</taxon>
        <taxon>Eurotatoria</taxon>
        <taxon>Monogononta</taxon>
        <taxon>Pseudotrocha</taxon>
        <taxon>Ploima</taxon>
        <taxon>Brachionidae</taxon>
        <taxon>Brachionus</taxon>
    </lineage>
</organism>
<name>A0A3M7SI32_BRAPC</name>
<proteinExistence type="predicted"/>
<evidence type="ECO:0000313" key="2">
    <source>
        <dbReference type="Proteomes" id="UP000276133"/>
    </source>
</evidence>
<reference evidence="1 2" key="1">
    <citation type="journal article" date="2018" name="Sci. Rep.">
        <title>Genomic signatures of local adaptation to the degree of environmental predictability in rotifers.</title>
        <authorList>
            <person name="Franch-Gras L."/>
            <person name="Hahn C."/>
            <person name="Garcia-Roger E.M."/>
            <person name="Carmona M.J."/>
            <person name="Serra M."/>
            <person name="Gomez A."/>
        </authorList>
    </citation>
    <scope>NUCLEOTIDE SEQUENCE [LARGE SCALE GENOMIC DNA]</scope>
    <source>
        <strain evidence="1">HYR1</strain>
    </source>
</reference>
<accession>A0A3M7SI32</accession>
<dbReference type="AlphaFoldDB" id="A0A3M7SI32"/>